<dbReference type="AlphaFoldDB" id="A0AAP9J0R9"/>
<dbReference type="EC" id="2.3.1.-" evidence="4"/>
<dbReference type="PANTHER" id="PTHR11104">
    <property type="entry name" value="AMINOGLYCOSIDE N3-ACETYLTRANSFERASE"/>
    <property type="match status" value="1"/>
</dbReference>
<dbReference type="GeneID" id="76996214"/>
<dbReference type="GO" id="GO:0046353">
    <property type="term" value="F:aminoglycoside 3-N-acetyltransferase activity"/>
    <property type="evidence" value="ECO:0007669"/>
    <property type="project" value="UniProtKB-EC"/>
</dbReference>
<dbReference type="Proteomes" id="UP001209276">
    <property type="component" value="Unassembled WGS sequence"/>
</dbReference>
<dbReference type="RefSeq" id="WP_087445106.1">
    <property type="nucleotide sequence ID" value="NZ_CABMNB010000047.1"/>
</dbReference>
<dbReference type="InterPro" id="IPR003679">
    <property type="entry name" value="Amioglycoside_AcTrfase"/>
</dbReference>
<dbReference type="InterPro" id="IPR028345">
    <property type="entry name" value="Antibiotic_NAT-like"/>
</dbReference>
<dbReference type="EMBL" id="CP041405">
    <property type="protein sequence ID" value="QDM43717.1"/>
    <property type="molecule type" value="Genomic_DNA"/>
</dbReference>
<dbReference type="GO" id="GO:0046677">
    <property type="term" value="P:response to antibiotic"/>
    <property type="evidence" value="ECO:0007669"/>
    <property type="project" value="UniProtKB-KW"/>
</dbReference>
<keyword evidence="8" id="KW-1185">Reference proteome</keyword>
<dbReference type="SUPFAM" id="SSF110710">
    <property type="entry name" value="TTHA0583/YokD-like"/>
    <property type="match status" value="1"/>
</dbReference>
<gene>
    <name evidence="6" type="ORF">FLT43_09550</name>
    <name evidence="5" type="ORF">M5W83_19795</name>
</gene>
<keyword evidence="2 4" id="KW-0808">Transferase</keyword>
<dbReference type="Pfam" id="PF02522">
    <property type="entry name" value="Antibiotic_NAT"/>
    <property type="match status" value="1"/>
</dbReference>
<reference evidence="5 8" key="2">
    <citation type="submission" date="2022-05" db="EMBL/GenBank/DDBJ databases">
        <title>Genome Sequencing of Bee-Associated Microbes.</title>
        <authorList>
            <person name="Dunlap C."/>
        </authorList>
    </citation>
    <scope>NUCLEOTIDE SEQUENCE [LARGE SCALE GENOMIC DNA]</scope>
    <source>
        <strain evidence="5 8">NRRL B-14613</strain>
    </source>
</reference>
<evidence type="ECO:0000256" key="4">
    <source>
        <dbReference type="RuleBase" id="RU365031"/>
    </source>
</evidence>
<comment type="catalytic activity">
    <reaction evidence="4">
        <text>a 2-deoxystreptamine antibiotic + acetyl-CoA = an N(3)-acetyl-2-deoxystreptamine antibiotic + CoA + H(+)</text>
        <dbReference type="Rhea" id="RHEA:12665"/>
        <dbReference type="ChEBI" id="CHEBI:15378"/>
        <dbReference type="ChEBI" id="CHEBI:57287"/>
        <dbReference type="ChEBI" id="CHEBI:57288"/>
        <dbReference type="ChEBI" id="CHEBI:57921"/>
        <dbReference type="ChEBI" id="CHEBI:77452"/>
        <dbReference type="EC" id="2.3.1.81"/>
    </reaction>
</comment>
<reference evidence="6 7" key="1">
    <citation type="submission" date="2019-07" db="EMBL/GenBank/DDBJ databases">
        <title>Paenibacillus thiaminolyticus NRRL B-4156.</title>
        <authorList>
            <person name="Hehnly C."/>
            <person name="Zhang L."/>
        </authorList>
    </citation>
    <scope>NUCLEOTIDE SEQUENCE [LARGE SCALE GENOMIC DNA]</scope>
    <source>
        <strain evidence="6 7">NRRL B-4156</strain>
    </source>
</reference>
<dbReference type="Proteomes" id="UP000315377">
    <property type="component" value="Chromosome"/>
</dbReference>
<protein>
    <recommendedName>
        <fullName evidence="4">Aminoglycoside N(3)-acetyltransferase</fullName>
        <ecNumber evidence="4">2.3.1.-</ecNumber>
    </recommendedName>
</protein>
<organism evidence="6 7">
    <name type="scientific">Paenibacillus thiaminolyticus</name>
    <name type="common">Bacillus thiaminolyticus</name>
    <dbReference type="NCBI Taxonomy" id="49283"/>
    <lineage>
        <taxon>Bacteria</taxon>
        <taxon>Bacillati</taxon>
        <taxon>Bacillota</taxon>
        <taxon>Bacilli</taxon>
        <taxon>Bacillales</taxon>
        <taxon>Paenibacillaceae</taxon>
        <taxon>Paenibacillus</taxon>
    </lineage>
</organism>
<evidence type="ECO:0000256" key="2">
    <source>
        <dbReference type="ARBA" id="ARBA00022679"/>
    </source>
</evidence>
<comment type="similarity">
    <text evidence="1 4">Belongs to the antibiotic N-acetyltransferase family.</text>
</comment>
<sequence length="273" mass="30521">MEVISGDLITPSLLKNDFEKLGVQSGMNLILHSSMKSLGGWMVGGAMSVIFALEEQLGEQGTLVMPTHTPDLSDPSTWCNPPVRESWWKDIREQMPAFDHDFTPCWDMGTIPEVFRKQRGVIRSSHPQLSFAAWGANRVYITANHSLAYGLGEQSPIARLYELDGWILLLGVGHGNNTSIHLAEYRANYERKKEMIAKAPIMQGNKKAWVEYTEVDLDSSDFDAIGADFARDTNHVRVGKVANATALLLPVRDIVDYATIWMEKHRTLSDSDS</sequence>
<proteinExistence type="inferred from homology"/>
<evidence type="ECO:0000313" key="8">
    <source>
        <dbReference type="Proteomes" id="UP001209276"/>
    </source>
</evidence>
<evidence type="ECO:0000313" key="6">
    <source>
        <dbReference type="EMBL" id="QDM43717.1"/>
    </source>
</evidence>
<evidence type="ECO:0000313" key="5">
    <source>
        <dbReference type="EMBL" id="MCY9609396.1"/>
    </source>
</evidence>
<name>A0AAP9J0R9_PANTH</name>
<evidence type="ECO:0000256" key="1">
    <source>
        <dbReference type="ARBA" id="ARBA00006383"/>
    </source>
</evidence>
<evidence type="ECO:0000313" key="7">
    <source>
        <dbReference type="Proteomes" id="UP000315377"/>
    </source>
</evidence>
<accession>A0AAP9J0R9</accession>
<dbReference type="PANTHER" id="PTHR11104:SF0">
    <property type="entry name" value="SPBETA PROPHAGE-DERIVED AMINOGLYCOSIDE N(3')-ACETYLTRANSFERASE-LIKE PROTEIN YOKD"/>
    <property type="match status" value="1"/>
</dbReference>
<keyword evidence="3 4" id="KW-0012">Acyltransferase</keyword>
<dbReference type="EMBL" id="JAMDMM010000039">
    <property type="protein sequence ID" value="MCY9609396.1"/>
    <property type="molecule type" value="Genomic_DNA"/>
</dbReference>
<keyword evidence="4" id="KW-0046">Antibiotic resistance</keyword>
<evidence type="ECO:0000256" key="3">
    <source>
        <dbReference type="ARBA" id="ARBA00023315"/>
    </source>
</evidence>